<dbReference type="NCBIfam" id="TIGR03168">
    <property type="entry name" value="1-PFK"/>
    <property type="match status" value="1"/>
</dbReference>
<dbReference type="InterPro" id="IPR017583">
    <property type="entry name" value="Tagatose/fructose_Pkinase"/>
</dbReference>
<keyword evidence="2 6" id="KW-0808">Transferase</keyword>
<evidence type="ECO:0000256" key="3">
    <source>
        <dbReference type="ARBA" id="ARBA00022741"/>
    </source>
</evidence>
<dbReference type="Proteomes" id="UP001589810">
    <property type="component" value="Unassembled WGS sequence"/>
</dbReference>
<dbReference type="PANTHER" id="PTHR46566">
    <property type="entry name" value="1-PHOSPHOFRUCTOKINASE-RELATED"/>
    <property type="match status" value="1"/>
</dbReference>
<dbReference type="Pfam" id="PF00294">
    <property type="entry name" value="PfkB"/>
    <property type="match status" value="1"/>
</dbReference>
<evidence type="ECO:0000313" key="8">
    <source>
        <dbReference type="EMBL" id="MFC0541764.1"/>
    </source>
</evidence>
<dbReference type="SUPFAM" id="SSF53613">
    <property type="entry name" value="Ribokinase-like"/>
    <property type="match status" value="1"/>
</dbReference>
<dbReference type="RefSeq" id="WP_273942199.1">
    <property type="nucleotide sequence ID" value="NZ_CP097263.1"/>
</dbReference>
<keyword evidence="9" id="KW-1185">Reference proteome</keyword>
<organism evidence="8 9">
    <name type="scientific">Kutzneria chonburiensis</name>
    <dbReference type="NCBI Taxonomy" id="1483604"/>
    <lineage>
        <taxon>Bacteria</taxon>
        <taxon>Bacillati</taxon>
        <taxon>Actinomycetota</taxon>
        <taxon>Actinomycetes</taxon>
        <taxon>Pseudonocardiales</taxon>
        <taxon>Pseudonocardiaceae</taxon>
        <taxon>Kutzneria</taxon>
    </lineage>
</organism>
<evidence type="ECO:0000256" key="5">
    <source>
        <dbReference type="ARBA" id="ARBA00022840"/>
    </source>
</evidence>
<dbReference type="InterPro" id="IPR002173">
    <property type="entry name" value="Carboh/pur_kinase_PfkB_CS"/>
</dbReference>
<evidence type="ECO:0000313" key="9">
    <source>
        <dbReference type="Proteomes" id="UP001589810"/>
    </source>
</evidence>
<evidence type="ECO:0000256" key="2">
    <source>
        <dbReference type="ARBA" id="ARBA00022679"/>
    </source>
</evidence>
<gene>
    <name evidence="8" type="ORF">ACFFH7_09745</name>
</gene>
<dbReference type="InterPro" id="IPR011611">
    <property type="entry name" value="PfkB_dom"/>
</dbReference>
<protein>
    <submittedName>
        <fullName evidence="8">1-phosphofructokinase family hexose kinase</fullName>
    </submittedName>
</protein>
<evidence type="ECO:0000256" key="4">
    <source>
        <dbReference type="ARBA" id="ARBA00022777"/>
    </source>
</evidence>
<name>A0ABV6MN77_9PSEU</name>
<dbReference type="PROSITE" id="PS00583">
    <property type="entry name" value="PFKB_KINASES_1"/>
    <property type="match status" value="1"/>
</dbReference>
<comment type="caution">
    <text evidence="8">The sequence shown here is derived from an EMBL/GenBank/DDBJ whole genome shotgun (WGS) entry which is preliminary data.</text>
</comment>
<evidence type="ECO:0000256" key="1">
    <source>
        <dbReference type="ARBA" id="ARBA00010688"/>
    </source>
</evidence>
<keyword evidence="3" id="KW-0547">Nucleotide-binding</keyword>
<dbReference type="EMBL" id="JBHLUD010000002">
    <property type="protein sequence ID" value="MFC0541764.1"/>
    <property type="molecule type" value="Genomic_DNA"/>
</dbReference>
<evidence type="ECO:0000256" key="6">
    <source>
        <dbReference type="PIRNR" id="PIRNR000535"/>
    </source>
</evidence>
<dbReference type="PROSITE" id="PS00584">
    <property type="entry name" value="PFKB_KINASES_2"/>
    <property type="match status" value="1"/>
</dbReference>
<dbReference type="CDD" id="cd01164">
    <property type="entry name" value="FruK_PfkB_like"/>
    <property type="match status" value="1"/>
</dbReference>
<accession>A0ABV6MN77</accession>
<dbReference type="PIRSF" id="PIRSF000535">
    <property type="entry name" value="1PFK/6PFK/LacC"/>
    <property type="match status" value="1"/>
</dbReference>
<sequence length="285" mass="29413">MIVTVTLNAALDVTYRVDRLCAGKTHRVRDVHSRPGGKGVNVADVLRQLGEPVTTTGFAGPRLLAELPHFVPIAAESRHTIAVVDAEAVTMLNEPGPPISAAEWAALEAEFDRLAATASVVVLSGSLPGLPADAYARLIRRSPAPVILDAEGEPLRAGIAAGPALIKPNIDELAGLLGRTPTLPHDCHALNVPTAVTLGPDGAVLSTSDGTWSARPPRPVRGNPTGAGDAFTAALAIGLARNRPWPETLADAVALSAAAVAAPIAGAFDAPTYREFTDAVTVEEN</sequence>
<keyword evidence="5" id="KW-0067">ATP-binding</keyword>
<reference evidence="8 9" key="1">
    <citation type="submission" date="2024-09" db="EMBL/GenBank/DDBJ databases">
        <authorList>
            <person name="Sun Q."/>
            <person name="Mori K."/>
        </authorList>
    </citation>
    <scope>NUCLEOTIDE SEQUENCE [LARGE SCALE GENOMIC DNA]</scope>
    <source>
        <strain evidence="8 9">TBRC 1432</strain>
    </source>
</reference>
<proteinExistence type="inferred from homology"/>
<dbReference type="PANTHER" id="PTHR46566:SF5">
    <property type="entry name" value="1-PHOSPHOFRUCTOKINASE"/>
    <property type="match status" value="1"/>
</dbReference>
<evidence type="ECO:0000259" key="7">
    <source>
        <dbReference type="Pfam" id="PF00294"/>
    </source>
</evidence>
<feature type="domain" description="Carbohydrate kinase PfkB" evidence="7">
    <location>
        <begin position="11"/>
        <end position="263"/>
    </location>
</feature>
<comment type="similarity">
    <text evidence="1">Belongs to the carbohydrate kinase PfkB family.</text>
</comment>
<dbReference type="Gene3D" id="3.40.1190.20">
    <property type="match status" value="1"/>
</dbReference>
<dbReference type="InterPro" id="IPR029056">
    <property type="entry name" value="Ribokinase-like"/>
</dbReference>
<keyword evidence="4" id="KW-0418">Kinase</keyword>